<dbReference type="PANTHER" id="PTHR30521:SF4">
    <property type="entry name" value="DEFERROCHELATASE"/>
    <property type="match status" value="1"/>
</dbReference>
<evidence type="ECO:0000256" key="8">
    <source>
        <dbReference type="ARBA" id="ARBA00025737"/>
    </source>
</evidence>
<evidence type="ECO:0000256" key="3">
    <source>
        <dbReference type="ARBA" id="ARBA00022617"/>
    </source>
</evidence>
<evidence type="ECO:0000256" key="9">
    <source>
        <dbReference type="SAM" id="MobiDB-lite"/>
    </source>
</evidence>
<evidence type="ECO:0000259" key="10">
    <source>
        <dbReference type="Pfam" id="PF04261"/>
    </source>
</evidence>
<evidence type="ECO:0000313" key="12">
    <source>
        <dbReference type="EMBL" id="SLM90544.1"/>
    </source>
</evidence>
<dbReference type="GO" id="GO:0004601">
    <property type="term" value="F:peroxidase activity"/>
    <property type="evidence" value="ECO:0007669"/>
    <property type="project" value="UniProtKB-KW"/>
</dbReference>
<keyword evidence="4" id="KW-0479">Metal-binding</keyword>
<dbReference type="GO" id="GO:0046872">
    <property type="term" value="F:metal ion binding"/>
    <property type="evidence" value="ECO:0007669"/>
    <property type="project" value="UniProtKB-KW"/>
</dbReference>
<proteinExistence type="inferred from homology"/>
<keyword evidence="3" id="KW-0349">Heme</keyword>
<evidence type="ECO:0000313" key="13">
    <source>
        <dbReference type="Proteomes" id="UP000195981"/>
    </source>
</evidence>
<dbReference type="InterPro" id="IPR006311">
    <property type="entry name" value="TAT_signal"/>
</dbReference>
<keyword evidence="7" id="KW-0408">Iron</keyword>
<dbReference type="PROSITE" id="PS51404">
    <property type="entry name" value="DYP_PEROXIDASE"/>
    <property type="match status" value="1"/>
</dbReference>
<dbReference type="Pfam" id="PF20628">
    <property type="entry name" value="Dyp_perox_C"/>
    <property type="match status" value="1"/>
</dbReference>
<dbReference type="InterPro" id="IPR006314">
    <property type="entry name" value="Dyp_peroxidase"/>
</dbReference>
<feature type="domain" description="Dyp-type peroxidase N-terminal" evidence="10">
    <location>
        <begin position="135"/>
        <end position="275"/>
    </location>
</feature>
<dbReference type="GO" id="GO:0005829">
    <property type="term" value="C:cytosol"/>
    <property type="evidence" value="ECO:0007669"/>
    <property type="project" value="TreeGrafter"/>
</dbReference>
<dbReference type="Proteomes" id="UP000195981">
    <property type="component" value="Unassembled WGS sequence"/>
</dbReference>
<dbReference type="InterPro" id="IPR048327">
    <property type="entry name" value="Dyp_perox_N"/>
</dbReference>
<dbReference type="InterPro" id="IPR048328">
    <property type="entry name" value="Dyp_perox_C"/>
</dbReference>
<protein>
    <submittedName>
        <fullName evidence="12">Putative Dyp-type peroxidase, associated with bacterial analog of Cox17 protein</fullName>
    </submittedName>
</protein>
<feature type="domain" description="Dyp-type peroxidase C-terminal" evidence="11">
    <location>
        <begin position="288"/>
        <end position="469"/>
    </location>
</feature>
<feature type="compositionally biased region" description="Low complexity" evidence="9">
    <location>
        <begin position="50"/>
        <end position="72"/>
    </location>
</feature>
<evidence type="ECO:0000259" key="11">
    <source>
        <dbReference type="Pfam" id="PF20628"/>
    </source>
</evidence>
<accession>A0A1X6WZH7</accession>
<dbReference type="InterPro" id="IPR011008">
    <property type="entry name" value="Dimeric_a/b-barrel"/>
</dbReference>
<keyword evidence="13" id="KW-1185">Reference proteome</keyword>
<comment type="cofactor">
    <cofactor evidence="1">
        <name>heme b</name>
        <dbReference type="ChEBI" id="CHEBI:60344"/>
    </cofactor>
</comment>
<feature type="compositionally biased region" description="Basic and acidic residues" evidence="9">
    <location>
        <begin position="34"/>
        <end position="49"/>
    </location>
</feature>
<feature type="compositionally biased region" description="Basic and acidic residues" evidence="9">
    <location>
        <begin position="19"/>
        <end position="28"/>
    </location>
</feature>
<organism evidence="12 13">
    <name type="scientific">Brachybacterium nesterenkovii</name>
    <dbReference type="NCBI Taxonomy" id="47847"/>
    <lineage>
        <taxon>Bacteria</taxon>
        <taxon>Bacillati</taxon>
        <taxon>Actinomycetota</taxon>
        <taxon>Actinomycetes</taxon>
        <taxon>Micrococcales</taxon>
        <taxon>Dermabacteraceae</taxon>
        <taxon>Brachybacterium</taxon>
    </lineage>
</organism>
<dbReference type="OrthoDB" id="9781066at2"/>
<sequence>MQDDPRQPTAPQDPADPQHLGDPRDAADPQHVTESADRRSAAQPDERQDAAASAASAASAAPQSAAGPDGQQDPAASRPGRRGVLIGGAAAGGAVLGAAALAGADAVRDRVGAPSGGEAAPLMGATTIPFHGEHQAGIETPPAAHATFVSLDLRPGAVRDDVIRMLRILTDDAARLTAGRGALADTEPELAEVPASLTITVGFGPALVRAAEREVPTWLAPLPAFGIDRLEPTLCDGDLLLQVSAGEPHTVAHAVRMLLKDLRAFADLRWTQQGFHQAHGSVKPGTTMRNLFGQVDGTVNPQPGEESFRHTVWIPDGPWAGGTSMVLRRIAMDLDTWDELDRPGRELAIGRRLDTGAPLTGTAEHDEPDFDKLGPNGFAAIPEFSHMRRARGVDSPNGGQTILRRPYSYDEPVGAGAGAISSSGLIFVAFQASVLEQFVPMQRRLDELDLLNTWTTPIGSAVFGIPPGCAEGEFVGEAVLG</sequence>
<dbReference type="PANTHER" id="PTHR30521">
    <property type="entry name" value="DEFERROCHELATASE/PEROXIDASE"/>
    <property type="match status" value="1"/>
</dbReference>
<keyword evidence="6" id="KW-0560">Oxidoreductase</keyword>
<evidence type="ECO:0000256" key="6">
    <source>
        <dbReference type="ARBA" id="ARBA00023002"/>
    </source>
</evidence>
<feature type="compositionally biased region" description="Low complexity" evidence="9">
    <location>
        <begin position="7"/>
        <end position="18"/>
    </location>
</feature>
<evidence type="ECO:0000256" key="7">
    <source>
        <dbReference type="ARBA" id="ARBA00023004"/>
    </source>
</evidence>
<comment type="similarity">
    <text evidence="8">Belongs to the DyP-type peroxidase family.</text>
</comment>
<gene>
    <name evidence="12" type="ORF">FM110_05175</name>
</gene>
<reference evidence="12 13" key="1">
    <citation type="submission" date="2017-02" db="EMBL/GenBank/DDBJ databases">
        <authorList>
            <person name="Peterson S.W."/>
        </authorList>
    </citation>
    <scope>NUCLEOTIDE SEQUENCE [LARGE SCALE GENOMIC DNA]</scope>
    <source>
        <strain evidence="12 13">CIP104813</strain>
    </source>
</reference>
<dbReference type="NCBIfam" id="TIGR01413">
    <property type="entry name" value="Dyp_perox_fam"/>
    <property type="match status" value="1"/>
</dbReference>
<dbReference type="PROSITE" id="PS51318">
    <property type="entry name" value="TAT"/>
    <property type="match status" value="1"/>
</dbReference>
<evidence type="ECO:0000256" key="2">
    <source>
        <dbReference type="ARBA" id="ARBA00022559"/>
    </source>
</evidence>
<dbReference type="EMBL" id="FWFG01000048">
    <property type="protein sequence ID" value="SLM90544.1"/>
    <property type="molecule type" value="Genomic_DNA"/>
</dbReference>
<dbReference type="AlphaFoldDB" id="A0A1X6WZH7"/>
<name>A0A1X6WZH7_9MICO</name>
<evidence type="ECO:0000256" key="1">
    <source>
        <dbReference type="ARBA" id="ARBA00001970"/>
    </source>
</evidence>
<keyword evidence="5" id="KW-0732">Signal</keyword>
<evidence type="ECO:0000256" key="5">
    <source>
        <dbReference type="ARBA" id="ARBA00022729"/>
    </source>
</evidence>
<dbReference type="GO" id="GO:0020037">
    <property type="term" value="F:heme binding"/>
    <property type="evidence" value="ECO:0007669"/>
    <property type="project" value="InterPro"/>
</dbReference>
<dbReference type="SUPFAM" id="SSF54909">
    <property type="entry name" value="Dimeric alpha+beta barrel"/>
    <property type="match status" value="1"/>
</dbReference>
<keyword evidence="2 12" id="KW-0575">Peroxidase</keyword>
<feature type="region of interest" description="Disordered" evidence="9">
    <location>
        <begin position="1"/>
        <end position="82"/>
    </location>
</feature>
<evidence type="ECO:0000256" key="4">
    <source>
        <dbReference type="ARBA" id="ARBA00022723"/>
    </source>
</evidence>
<dbReference type="Pfam" id="PF04261">
    <property type="entry name" value="Dyp_perox_N"/>
    <property type="match status" value="1"/>
</dbReference>